<dbReference type="Pfam" id="PF11010">
    <property type="entry name" value="DUF2848"/>
    <property type="match status" value="1"/>
</dbReference>
<dbReference type="InterPro" id="IPR021269">
    <property type="entry name" value="DUF2848"/>
</dbReference>
<sequence>MNIIVSGKSMEATPKRLLIAGYTGKDQASVKKHIDELREIGVPAPPQVPMIYDVSTNLLTTSPSISVVQESSSGEAEVVIMNVKGKWYVGLGSDHTDRELEKLSIQKSKQVCSKPISTQFWLLDDIESRWDDIEMRSWMIVNGEKKEYQTGTLGEFLHPKELIKIITERGYYSEDLMVFCGTLPIVTGEFIYGDGFSAELYDALTDRKIQLDYKVHILTDAEVV</sequence>
<dbReference type="RefSeq" id="WP_112118580.1">
    <property type="nucleotide sequence ID" value="NZ_UAQE01000004.1"/>
</dbReference>
<dbReference type="Proteomes" id="UP000251431">
    <property type="component" value="Unassembled WGS sequence"/>
</dbReference>
<gene>
    <name evidence="1" type="ORF">NCTC7582_04734</name>
</gene>
<evidence type="ECO:0000313" key="1">
    <source>
        <dbReference type="EMBL" id="SPU38766.1"/>
    </source>
</evidence>
<name>A0A2X1BVV9_9BACI</name>
<reference evidence="1 2" key="1">
    <citation type="submission" date="2018-06" db="EMBL/GenBank/DDBJ databases">
        <authorList>
            <consortium name="Pathogen Informatics"/>
            <person name="Doyle S."/>
        </authorList>
    </citation>
    <scope>NUCLEOTIDE SEQUENCE [LARGE SCALE GENOMIC DNA]</scope>
    <source>
        <strain evidence="1 2">NCTC7582</strain>
    </source>
</reference>
<evidence type="ECO:0000313" key="2">
    <source>
        <dbReference type="Proteomes" id="UP000251431"/>
    </source>
</evidence>
<protein>
    <submittedName>
        <fullName evidence="1">Protein of uncharacterized function (DUF2848)</fullName>
    </submittedName>
</protein>
<organism evidence="1 2">
    <name type="scientific">Lysinibacillus capsici</name>
    <dbReference type="NCBI Taxonomy" id="2115968"/>
    <lineage>
        <taxon>Bacteria</taxon>
        <taxon>Bacillati</taxon>
        <taxon>Bacillota</taxon>
        <taxon>Bacilli</taxon>
        <taxon>Bacillales</taxon>
        <taxon>Bacillaceae</taxon>
        <taxon>Lysinibacillus</taxon>
    </lineage>
</organism>
<accession>A0A2X1BVV9</accession>
<proteinExistence type="predicted"/>
<dbReference type="EMBL" id="UAQE01000004">
    <property type="protein sequence ID" value="SPU38766.1"/>
    <property type="molecule type" value="Genomic_DNA"/>
</dbReference>
<dbReference type="AlphaFoldDB" id="A0A2X1BVV9"/>